<evidence type="ECO:0000313" key="3">
    <source>
        <dbReference type="Proteomes" id="UP000250572"/>
    </source>
</evidence>
<protein>
    <submittedName>
        <fullName evidence="2">Uncharacterized protein</fullName>
    </submittedName>
</protein>
<dbReference type="AlphaFoldDB" id="A0A315VZV4"/>
<dbReference type="Proteomes" id="UP000250572">
    <property type="component" value="Unassembled WGS sequence"/>
</dbReference>
<gene>
    <name evidence="2" type="ORF">CCH79_00012089</name>
</gene>
<evidence type="ECO:0000313" key="2">
    <source>
        <dbReference type="EMBL" id="PWA28003.1"/>
    </source>
</evidence>
<feature type="region of interest" description="Disordered" evidence="1">
    <location>
        <begin position="30"/>
        <end position="53"/>
    </location>
</feature>
<organism evidence="2 3">
    <name type="scientific">Gambusia affinis</name>
    <name type="common">Western mosquitofish</name>
    <name type="synonym">Heterandria affinis</name>
    <dbReference type="NCBI Taxonomy" id="33528"/>
    <lineage>
        <taxon>Eukaryota</taxon>
        <taxon>Metazoa</taxon>
        <taxon>Chordata</taxon>
        <taxon>Craniata</taxon>
        <taxon>Vertebrata</taxon>
        <taxon>Euteleostomi</taxon>
        <taxon>Actinopterygii</taxon>
        <taxon>Neopterygii</taxon>
        <taxon>Teleostei</taxon>
        <taxon>Neoteleostei</taxon>
        <taxon>Acanthomorphata</taxon>
        <taxon>Ovalentaria</taxon>
        <taxon>Atherinomorphae</taxon>
        <taxon>Cyprinodontiformes</taxon>
        <taxon>Poeciliidae</taxon>
        <taxon>Poeciliinae</taxon>
        <taxon>Gambusia</taxon>
    </lineage>
</organism>
<proteinExistence type="predicted"/>
<keyword evidence="3" id="KW-1185">Reference proteome</keyword>
<comment type="caution">
    <text evidence="2">The sequence shown here is derived from an EMBL/GenBank/DDBJ whole genome shotgun (WGS) entry which is preliminary data.</text>
</comment>
<sequence>MAEEERQLVAIALLRPLICGSGGAEVGSPWSVLGQRGGGSGAGEPHSPGLGHKLMKVSNLDTPQSQVVGQNDGGKTGLEACVKPSFGNRETEQDISSHNEKTTTWQDPRKSLLQMNQPAPPSSVPVQPQNLMNPASVLTMQLEFAPGATLSLQPCFPREARPQVHKGNMYESACVEAGLLKLWFYVSGHAVHRERTGKFKTEL</sequence>
<evidence type="ECO:0000256" key="1">
    <source>
        <dbReference type="SAM" id="MobiDB-lite"/>
    </source>
</evidence>
<reference evidence="2 3" key="1">
    <citation type="journal article" date="2018" name="G3 (Bethesda)">
        <title>A High-Quality Reference Genome for the Invasive Mosquitofish Gambusia affinis Using a Chicago Library.</title>
        <authorList>
            <person name="Hoffberg S.L."/>
            <person name="Troendle N.J."/>
            <person name="Glenn T.C."/>
            <person name="Mahmud O."/>
            <person name="Louha S."/>
            <person name="Chalopin D."/>
            <person name="Bennetzen J.L."/>
            <person name="Mauricio R."/>
        </authorList>
    </citation>
    <scope>NUCLEOTIDE SEQUENCE [LARGE SCALE GENOMIC DNA]</scope>
    <source>
        <strain evidence="2">NE01/NJP1002.9</strain>
        <tissue evidence="2">Muscle</tissue>
    </source>
</reference>
<dbReference type="EMBL" id="NHOQ01000959">
    <property type="protein sequence ID" value="PWA28003.1"/>
    <property type="molecule type" value="Genomic_DNA"/>
</dbReference>
<name>A0A315VZV4_GAMAF</name>
<accession>A0A315VZV4</accession>